<dbReference type="PANTHER" id="PTHR32060:SF30">
    <property type="entry name" value="CARBOXY-TERMINAL PROCESSING PROTEASE CTPA"/>
    <property type="match status" value="1"/>
</dbReference>
<keyword evidence="4 5" id="KW-0720">Serine protease</keyword>
<evidence type="ECO:0000313" key="8">
    <source>
        <dbReference type="Proteomes" id="UP000273022"/>
    </source>
</evidence>
<sequence length="391" mass="43563">MRKILRHFSLLFIGLIIGISISIASRESTNHDPYNFPLMYDVIDSVERFYVEPIARERLVQAAIQGIFTELDSHSKFLTPEQLSDQHTQTAGQYKGFGFEVEPFPNKIQITNVFQSSPAESAGLKIGDQITHINALTVNENYEEVLKQIRNSARNEQPILLKILKTSNHPTEITLTPAVIQIHSVKAQLFKQDIAYIQISSFQDSTYLQVNSVLAQWQNKALKGIIIDLRNNPGGLLQQAIKVADLFIEKGTITSTTGRFSGAISEYNATPLSILNDLPMLILIDENTASAAEVLAGALQQNDRAIVMGQNSYGKNSIQSFIPTINQHTSIKLTVARYLTPNGENIHQKGISPDIKISLPTGKKTNNHTIIKAQQDDYALDRALVWIKEQS</sequence>
<dbReference type="GO" id="GO:0008236">
    <property type="term" value="F:serine-type peptidase activity"/>
    <property type="evidence" value="ECO:0007669"/>
    <property type="project" value="UniProtKB-KW"/>
</dbReference>
<dbReference type="GO" id="GO:0030288">
    <property type="term" value="C:outer membrane-bounded periplasmic space"/>
    <property type="evidence" value="ECO:0007669"/>
    <property type="project" value="TreeGrafter"/>
</dbReference>
<evidence type="ECO:0000256" key="5">
    <source>
        <dbReference type="RuleBase" id="RU004404"/>
    </source>
</evidence>
<keyword evidence="8" id="KW-1185">Reference proteome</keyword>
<evidence type="ECO:0000259" key="6">
    <source>
        <dbReference type="PROSITE" id="PS50106"/>
    </source>
</evidence>
<feature type="domain" description="PDZ" evidence="6">
    <location>
        <begin position="83"/>
        <end position="152"/>
    </location>
</feature>
<comment type="caution">
    <text evidence="7">The sequence shown here is derived from an EMBL/GenBank/DDBJ whole genome shotgun (WGS) entry which is preliminary data.</text>
</comment>
<dbReference type="AlphaFoldDB" id="A0A3A6T744"/>
<dbReference type="Pfam" id="PF03572">
    <property type="entry name" value="Peptidase_S41"/>
    <property type="match status" value="1"/>
</dbReference>
<dbReference type="EMBL" id="QYYH01000128">
    <property type="protein sequence ID" value="RJY07260.1"/>
    <property type="molecule type" value="Genomic_DNA"/>
</dbReference>
<dbReference type="InterPro" id="IPR005151">
    <property type="entry name" value="Tail-specific_protease"/>
</dbReference>
<organism evidence="7 8">
    <name type="scientific">Parashewanella spongiae</name>
    <dbReference type="NCBI Taxonomy" id="342950"/>
    <lineage>
        <taxon>Bacteria</taxon>
        <taxon>Pseudomonadati</taxon>
        <taxon>Pseudomonadota</taxon>
        <taxon>Gammaproteobacteria</taxon>
        <taxon>Alteromonadales</taxon>
        <taxon>Shewanellaceae</taxon>
        <taxon>Parashewanella</taxon>
    </lineage>
</organism>
<keyword evidence="2 5" id="KW-0645">Protease</keyword>
<dbReference type="NCBIfam" id="TIGR00225">
    <property type="entry name" value="prc"/>
    <property type="match status" value="1"/>
</dbReference>
<dbReference type="Gene3D" id="2.30.42.10">
    <property type="match status" value="1"/>
</dbReference>
<accession>A0A3A6T744</accession>
<dbReference type="GO" id="GO:0007165">
    <property type="term" value="P:signal transduction"/>
    <property type="evidence" value="ECO:0007669"/>
    <property type="project" value="TreeGrafter"/>
</dbReference>
<dbReference type="SMART" id="SM00245">
    <property type="entry name" value="TSPc"/>
    <property type="match status" value="1"/>
</dbReference>
<gene>
    <name evidence="7" type="ORF">D5R81_16205</name>
</gene>
<dbReference type="Gene3D" id="3.30.750.44">
    <property type="match status" value="1"/>
</dbReference>
<reference evidence="7 8" key="1">
    <citation type="submission" date="2018-09" db="EMBL/GenBank/DDBJ databases">
        <title>Phylogeny of the Shewanellaceae, and recommendation for two new genera, Pseudoshewanella and Parashewanella.</title>
        <authorList>
            <person name="Wang G."/>
        </authorList>
    </citation>
    <scope>NUCLEOTIDE SEQUENCE [LARGE SCALE GENOMIC DNA]</scope>
    <source>
        <strain evidence="7 8">KCTC 22492</strain>
    </source>
</reference>
<evidence type="ECO:0000256" key="1">
    <source>
        <dbReference type="ARBA" id="ARBA00009179"/>
    </source>
</evidence>
<evidence type="ECO:0000256" key="3">
    <source>
        <dbReference type="ARBA" id="ARBA00022801"/>
    </source>
</evidence>
<dbReference type="RefSeq" id="WP_121854668.1">
    <property type="nucleotide sequence ID" value="NZ_CP037952.1"/>
</dbReference>
<dbReference type="GO" id="GO:0006508">
    <property type="term" value="P:proteolysis"/>
    <property type="evidence" value="ECO:0007669"/>
    <property type="project" value="UniProtKB-KW"/>
</dbReference>
<dbReference type="PROSITE" id="PS50106">
    <property type="entry name" value="PDZ"/>
    <property type="match status" value="1"/>
</dbReference>
<dbReference type="GO" id="GO:0004175">
    <property type="term" value="F:endopeptidase activity"/>
    <property type="evidence" value="ECO:0007669"/>
    <property type="project" value="TreeGrafter"/>
</dbReference>
<name>A0A3A6T744_9GAMM</name>
<dbReference type="SUPFAM" id="SSF52096">
    <property type="entry name" value="ClpP/crotonase"/>
    <property type="match status" value="1"/>
</dbReference>
<dbReference type="PANTHER" id="PTHR32060">
    <property type="entry name" value="TAIL-SPECIFIC PROTEASE"/>
    <property type="match status" value="1"/>
</dbReference>
<dbReference type="InterPro" id="IPR001478">
    <property type="entry name" value="PDZ"/>
</dbReference>
<dbReference type="InterPro" id="IPR036034">
    <property type="entry name" value="PDZ_sf"/>
</dbReference>
<proteinExistence type="inferred from homology"/>
<comment type="similarity">
    <text evidence="1 5">Belongs to the peptidase S41A family.</text>
</comment>
<dbReference type="Proteomes" id="UP000273022">
    <property type="component" value="Unassembled WGS sequence"/>
</dbReference>
<keyword evidence="3 5" id="KW-0378">Hydrolase</keyword>
<dbReference type="InterPro" id="IPR004447">
    <property type="entry name" value="Peptidase_S41A"/>
</dbReference>
<dbReference type="OrthoDB" id="9812068at2"/>
<protein>
    <submittedName>
        <fullName evidence="7">S41 family peptidase</fullName>
    </submittedName>
</protein>
<dbReference type="SMART" id="SM00228">
    <property type="entry name" value="PDZ"/>
    <property type="match status" value="1"/>
</dbReference>
<evidence type="ECO:0000256" key="2">
    <source>
        <dbReference type="ARBA" id="ARBA00022670"/>
    </source>
</evidence>
<dbReference type="InterPro" id="IPR029045">
    <property type="entry name" value="ClpP/crotonase-like_dom_sf"/>
</dbReference>
<dbReference type="CDD" id="cd07560">
    <property type="entry name" value="Peptidase_S41_CPP"/>
    <property type="match status" value="1"/>
</dbReference>
<dbReference type="Gene3D" id="3.90.226.10">
    <property type="entry name" value="2-enoyl-CoA Hydratase, Chain A, domain 1"/>
    <property type="match status" value="1"/>
</dbReference>
<dbReference type="SUPFAM" id="SSF50156">
    <property type="entry name" value="PDZ domain-like"/>
    <property type="match status" value="1"/>
</dbReference>
<evidence type="ECO:0000256" key="4">
    <source>
        <dbReference type="ARBA" id="ARBA00022825"/>
    </source>
</evidence>
<evidence type="ECO:0000313" key="7">
    <source>
        <dbReference type="EMBL" id="RJY07260.1"/>
    </source>
</evidence>
<dbReference type="Pfam" id="PF13180">
    <property type="entry name" value="PDZ_2"/>
    <property type="match status" value="1"/>
</dbReference>